<evidence type="ECO:0000313" key="2">
    <source>
        <dbReference type="EMBL" id="GGB04789.1"/>
    </source>
</evidence>
<reference evidence="2" key="2">
    <citation type="submission" date="2020-09" db="EMBL/GenBank/DDBJ databases">
        <authorList>
            <person name="Sun Q."/>
            <person name="Zhou Y."/>
        </authorList>
    </citation>
    <scope>NUCLEOTIDE SEQUENCE</scope>
    <source>
        <strain evidence="2">CGMCC 1.15448</strain>
    </source>
</reference>
<sequence>MGKLITLSTLILLLLTRLDAFAGTTTADTVIESSKKEWLDMCGKIKEKEEQMDDEDSKDSLKKVLANLDSLYYSIQRYGIVHINKNPGYTTYYIQKDIIFFNIQENNIPNFIHETTHGIQYQHGSIVFKDTLAPVKDSIVDGVGDDFGDEIEAYKAQFAYDPASVSSLPNLYHTAYAYKDMDAVWLLGLIDSAGNQLYKPDSLRGVCMSPVNIWTDQQGMHNAWPLQPLYPAGYILGEDTHYLNYPAKLRKWRIAHGLTHQAASSSPKL</sequence>
<dbReference type="Proteomes" id="UP000607559">
    <property type="component" value="Unassembled WGS sequence"/>
</dbReference>
<evidence type="ECO:0000313" key="3">
    <source>
        <dbReference type="Proteomes" id="UP000607559"/>
    </source>
</evidence>
<evidence type="ECO:0008006" key="4">
    <source>
        <dbReference type="Google" id="ProtNLM"/>
    </source>
</evidence>
<dbReference type="RefSeq" id="WP_188933075.1">
    <property type="nucleotide sequence ID" value="NZ_BMJC01000003.1"/>
</dbReference>
<evidence type="ECO:0000256" key="1">
    <source>
        <dbReference type="SAM" id="SignalP"/>
    </source>
</evidence>
<organism evidence="2 3">
    <name type="scientific">Puia dinghuensis</name>
    <dbReference type="NCBI Taxonomy" id="1792502"/>
    <lineage>
        <taxon>Bacteria</taxon>
        <taxon>Pseudomonadati</taxon>
        <taxon>Bacteroidota</taxon>
        <taxon>Chitinophagia</taxon>
        <taxon>Chitinophagales</taxon>
        <taxon>Chitinophagaceae</taxon>
        <taxon>Puia</taxon>
    </lineage>
</organism>
<feature type="signal peptide" evidence="1">
    <location>
        <begin position="1"/>
        <end position="22"/>
    </location>
</feature>
<accession>A0A8J2UE20</accession>
<comment type="caution">
    <text evidence="2">The sequence shown here is derived from an EMBL/GenBank/DDBJ whole genome shotgun (WGS) entry which is preliminary data.</text>
</comment>
<protein>
    <recommendedName>
        <fullName evidence="4">DUF4157 domain-containing protein</fullName>
    </recommendedName>
</protein>
<gene>
    <name evidence="2" type="ORF">GCM10011511_30140</name>
</gene>
<dbReference type="AlphaFoldDB" id="A0A8J2UE20"/>
<dbReference type="EMBL" id="BMJC01000003">
    <property type="protein sequence ID" value="GGB04789.1"/>
    <property type="molecule type" value="Genomic_DNA"/>
</dbReference>
<reference evidence="2" key="1">
    <citation type="journal article" date="2014" name="Int. J. Syst. Evol. Microbiol.">
        <title>Complete genome sequence of Corynebacterium casei LMG S-19264T (=DSM 44701T), isolated from a smear-ripened cheese.</title>
        <authorList>
            <consortium name="US DOE Joint Genome Institute (JGI-PGF)"/>
            <person name="Walter F."/>
            <person name="Albersmeier A."/>
            <person name="Kalinowski J."/>
            <person name="Ruckert C."/>
        </authorList>
    </citation>
    <scope>NUCLEOTIDE SEQUENCE</scope>
    <source>
        <strain evidence="2">CGMCC 1.15448</strain>
    </source>
</reference>
<proteinExistence type="predicted"/>
<feature type="chain" id="PRO_5035288481" description="DUF4157 domain-containing protein" evidence="1">
    <location>
        <begin position="23"/>
        <end position="269"/>
    </location>
</feature>
<keyword evidence="3" id="KW-1185">Reference proteome</keyword>
<name>A0A8J2UE20_9BACT</name>
<keyword evidence="1" id="KW-0732">Signal</keyword>